<dbReference type="AlphaFoldDB" id="A0A1Q9GET4"/>
<dbReference type="UniPathway" id="UPA00704">
    <property type="reaction ID" value="UER00716"/>
</dbReference>
<dbReference type="InterPro" id="IPR050303">
    <property type="entry name" value="GatZ_KbaZ_carbometab"/>
</dbReference>
<dbReference type="InterPro" id="IPR012062">
    <property type="entry name" value="GatZ/KbaZ-like"/>
</dbReference>
<dbReference type="OrthoDB" id="1672942at2"/>
<dbReference type="PIRSF" id="PIRSF009264">
    <property type="entry name" value="TagBP_ald_AgaZ"/>
    <property type="match status" value="1"/>
</dbReference>
<dbReference type="Proteomes" id="UP000186905">
    <property type="component" value="Unassembled WGS sequence"/>
</dbReference>
<keyword evidence="3" id="KW-1185">Reference proteome</keyword>
<dbReference type="EMBL" id="MJIL01000090">
    <property type="protein sequence ID" value="OLQ72903.1"/>
    <property type="molecule type" value="Genomic_DNA"/>
</dbReference>
<dbReference type="PANTHER" id="PTHR32502:SF2">
    <property type="entry name" value="D-TAGATOSE-1,6-BISPHOSPHATE ALDOLASE SUBUNIT KBAZ"/>
    <property type="match status" value="1"/>
</dbReference>
<comment type="pathway">
    <text evidence="1">Carbohydrate metabolism; D-tagatose 6-phosphate degradation; D-glyceraldehyde 3-phosphate and glycerone phosphate from D-tagatose 6-phosphate: step 2/2.</text>
</comment>
<comment type="caution">
    <text evidence="2">The sequence shown here is derived from an EMBL/GenBank/DDBJ whole genome shotgun (WGS) entry which is preliminary data.</text>
</comment>
<dbReference type="NCBIfam" id="NF012002">
    <property type="entry name" value="PRK15458.1"/>
    <property type="match status" value="1"/>
</dbReference>
<sequence length="427" mass="47474">MNTLLDIVKRHKSGEQNGIYSVCSAHPFVIEAAILQALHDSSPLLIEATSNQVDQYGGYTGMTPVDFRNFVFNMAEELNFPVENLILGGDHLGPNRWQDLPASEAMLKADALIAAYVTAGFKKIHLDCSMSCADDPVPLSDEVVASRAARLAKVAENASFDAFGTSDIVYVIGTEVPVPGGAAEELEGVEVTSPEAAKKTIKCHQQAFEQEGVSNCWSRVIGLVVQPGVEFDHTGVIDYCAESAQELSKVVDDYENLLFEAHSTDYQPDQAYHELVSDHFAILKVGPALTFAMREALYNLCAIEEEIIPKVYSSNLKEQIENKMCNSPEYWQKYYQGDENAQRFARSYSFSDRIRYYWPDENITSAQDKLFNNLSRSGMPLPLVSQYLPGQFNAVRNGEIKSSPKAFVIDKIQQVLRVYSNACKFSK</sequence>
<dbReference type="GO" id="GO:2001059">
    <property type="term" value="P:D-tagatose 6-phosphate catabolic process"/>
    <property type="evidence" value="ECO:0007669"/>
    <property type="project" value="UniProtKB-UniPathway"/>
</dbReference>
<protein>
    <submittedName>
        <fullName evidence="2">Tagatose-bisphosphate aldolase</fullName>
    </submittedName>
</protein>
<dbReference type="Pfam" id="PF08013">
    <property type="entry name" value="GatZ_KbaZ-like"/>
    <property type="match status" value="1"/>
</dbReference>
<dbReference type="NCBIfam" id="TIGR02810">
    <property type="entry name" value="agaZ_gatZ"/>
    <property type="match status" value="1"/>
</dbReference>
<dbReference type="GO" id="GO:0009401">
    <property type="term" value="P:phosphoenolpyruvate-dependent sugar phosphotransferase system"/>
    <property type="evidence" value="ECO:0007669"/>
    <property type="project" value="TreeGrafter"/>
</dbReference>
<organism evidence="2 3">
    <name type="scientific">Photobacterium proteolyticum</name>
    <dbReference type="NCBI Taxonomy" id="1903952"/>
    <lineage>
        <taxon>Bacteria</taxon>
        <taxon>Pseudomonadati</taxon>
        <taxon>Pseudomonadota</taxon>
        <taxon>Gammaproteobacteria</taxon>
        <taxon>Vibrionales</taxon>
        <taxon>Vibrionaceae</taxon>
        <taxon>Photobacterium</taxon>
    </lineage>
</organism>
<gene>
    <name evidence="2" type="ORF">BIT28_06890</name>
</gene>
<name>A0A1Q9GET4_9GAMM</name>
<accession>A0A1Q9GET4</accession>
<dbReference type="Gene3D" id="1.10.400.20">
    <property type="entry name" value="putative tagatose 6-phosphate kinase domain like"/>
    <property type="match status" value="1"/>
</dbReference>
<evidence type="ECO:0000313" key="3">
    <source>
        <dbReference type="Proteomes" id="UP000186905"/>
    </source>
</evidence>
<dbReference type="InterPro" id="IPR013785">
    <property type="entry name" value="Aldolase_TIM"/>
</dbReference>
<dbReference type="RefSeq" id="WP_075766920.1">
    <property type="nucleotide sequence ID" value="NZ_MJIL01000090.1"/>
</dbReference>
<dbReference type="Gene3D" id="3.20.20.70">
    <property type="entry name" value="Aldolase class I"/>
    <property type="match status" value="1"/>
</dbReference>
<evidence type="ECO:0000313" key="2">
    <source>
        <dbReference type="EMBL" id="OLQ72903.1"/>
    </source>
</evidence>
<dbReference type="GO" id="GO:0005975">
    <property type="term" value="P:carbohydrate metabolic process"/>
    <property type="evidence" value="ECO:0007669"/>
    <property type="project" value="InterPro"/>
</dbReference>
<reference evidence="2 3" key="1">
    <citation type="submission" date="2016-09" db="EMBL/GenBank/DDBJ databases">
        <title>Photobacterium proteolyticum sp. nov. a protease producing bacterium isolated from ocean sediments of Laizhou Bay.</title>
        <authorList>
            <person name="Li Y."/>
        </authorList>
    </citation>
    <scope>NUCLEOTIDE SEQUENCE [LARGE SCALE GENOMIC DNA]</scope>
    <source>
        <strain evidence="2 3">13-12</strain>
    </source>
</reference>
<proteinExistence type="predicted"/>
<evidence type="ECO:0000256" key="1">
    <source>
        <dbReference type="ARBA" id="ARBA00005191"/>
    </source>
</evidence>
<dbReference type="SUPFAM" id="SSF51569">
    <property type="entry name" value="Aldolase"/>
    <property type="match status" value="1"/>
</dbReference>
<dbReference type="STRING" id="1903952.BIT28_06890"/>
<dbReference type="PANTHER" id="PTHR32502">
    <property type="entry name" value="N-ACETYLGALACTOSAMINE PERMEASE II COMPONENT-RELATED"/>
    <property type="match status" value="1"/>
</dbReference>
<dbReference type="GO" id="GO:0005886">
    <property type="term" value="C:plasma membrane"/>
    <property type="evidence" value="ECO:0007669"/>
    <property type="project" value="TreeGrafter"/>
</dbReference>